<feature type="compositionally biased region" description="Polar residues" evidence="1">
    <location>
        <begin position="52"/>
        <end position="61"/>
    </location>
</feature>
<accession>A0A7S0ERI2</accession>
<proteinExistence type="predicted"/>
<feature type="compositionally biased region" description="Low complexity" evidence="1">
    <location>
        <begin position="309"/>
        <end position="318"/>
    </location>
</feature>
<protein>
    <recommendedName>
        <fullName evidence="3">SH3 domain-containing protein</fullName>
    </recommendedName>
</protein>
<dbReference type="EMBL" id="HBEO01021324">
    <property type="protein sequence ID" value="CAD8491403.1"/>
    <property type="molecule type" value="Transcribed_RNA"/>
</dbReference>
<organism evidence="2">
    <name type="scientific">Hanusia phi</name>
    <dbReference type="NCBI Taxonomy" id="3032"/>
    <lineage>
        <taxon>Eukaryota</taxon>
        <taxon>Cryptophyceae</taxon>
        <taxon>Pyrenomonadales</taxon>
        <taxon>Geminigeraceae</taxon>
        <taxon>Hanusia</taxon>
    </lineage>
</organism>
<evidence type="ECO:0008006" key="3">
    <source>
        <dbReference type="Google" id="ProtNLM"/>
    </source>
</evidence>
<dbReference type="AlphaFoldDB" id="A0A7S0ERI2"/>
<name>A0A7S0ERI2_9CRYP</name>
<feature type="region of interest" description="Disordered" evidence="1">
    <location>
        <begin position="292"/>
        <end position="324"/>
    </location>
</feature>
<sequence>MSSQLSYAPQTSSAMAAAPLVYQTSDYNQLSHPSAPAPYANYFPSIELASSRGPSTVNPEGQRSHTARQGNHMARYSRRLPSRDSITLISKTEKASSIMIEDDKGRKLRLTESVEKFILVQLMDEDDEHATFILHSLNDKEMFGEGLDKLIQSLKRLPSNFCLLQLWNGSNRRRAELKFPLKIFAQTHCHDDSIDTDSTTAEPFPKVVVKTAFTSPMDSEVFREGDALEVIDKAKFEGWYYVRKESMKHEANAVCLCPAFIFDLSEFEISKRFCKTSAEPFMILQARSDSDMADTDAPSAHFQSPPPSKVSSSASGSSADGHKLVPGCLPYRESDRREDLILDGVLESEGGVLSINC</sequence>
<feature type="region of interest" description="Disordered" evidence="1">
    <location>
        <begin position="50"/>
        <end position="77"/>
    </location>
</feature>
<evidence type="ECO:0000313" key="2">
    <source>
        <dbReference type="EMBL" id="CAD8491403.1"/>
    </source>
</evidence>
<gene>
    <name evidence="2" type="ORF">HPHI1048_LOCUS14441</name>
</gene>
<evidence type="ECO:0000256" key="1">
    <source>
        <dbReference type="SAM" id="MobiDB-lite"/>
    </source>
</evidence>
<reference evidence="2" key="1">
    <citation type="submission" date="2021-01" db="EMBL/GenBank/DDBJ databases">
        <authorList>
            <person name="Corre E."/>
            <person name="Pelletier E."/>
            <person name="Niang G."/>
            <person name="Scheremetjew M."/>
            <person name="Finn R."/>
            <person name="Kale V."/>
            <person name="Holt S."/>
            <person name="Cochrane G."/>
            <person name="Meng A."/>
            <person name="Brown T."/>
            <person name="Cohen L."/>
        </authorList>
    </citation>
    <scope>NUCLEOTIDE SEQUENCE</scope>
    <source>
        <strain evidence="2">CCMP325</strain>
    </source>
</reference>